<dbReference type="HOGENOM" id="CLU_2836345_0_0_1"/>
<dbReference type="InParanoid" id="A0A061DQI4"/>
<dbReference type="Proteomes" id="UP000026915">
    <property type="component" value="Chromosome 1"/>
</dbReference>
<dbReference type="Gene3D" id="1.10.340.70">
    <property type="match status" value="1"/>
</dbReference>
<evidence type="ECO:0000313" key="2">
    <source>
        <dbReference type="EMBL" id="EOX94371.1"/>
    </source>
</evidence>
<gene>
    <name evidence="2" type="ORF">TCM_003958</name>
</gene>
<reference evidence="2 3" key="1">
    <citation type="journal article" date="2013" name="Genome Biol.">
        <title>The genome sequence of the most widely cultivated cacao type and its use to identify candidate genes regulating pod color.</title>
        <authorList>
            <person name="Motamayor J.C."/>
            <person name="Mockaitis K."/>
            <person name="Schmutz J."/>
            <person name="Haiminen N."/>
            <person name="Iii D.L."/>
            <person name="Cornejo O."/>
            <person name="Findley S.D."/>
            <person name="Zheng P."/>
            <person name="Utro F."/>
            <person name="Royaert S."/>
            <person name="Saski C."/>
            <person name="Jenkins J."/>
            <person name="Podicheti R."/>
            <person name="Zhao M."/>
            <person name="Scheffler B.E."/>
            <person name="Stack J.C."/>
            <person name="Feltus F.A."/>
            <person name="Mustiga G.M."/>
            <person name="Amores F."/>
            <person name="Phillips W."/>
            <person name="Marelli J.P."/>
            <person name="May G.D."/>
            <person name="Shapiro H."/>
            <person name="Ma J."/>
            <person name="Bustamante C.D."/>
            <person name="Schnell R.J."/>
            <person name="Main D."/>
            <person name="Gilbert D."/>
            <person name="Parida L."/>
            <person name="Kuhn D.N."/>
        </authorList>
    </citation>
    <scope>NUCLEOTIDE SEQUENCE [LARGE SCALE GENOMIC DNA]</scope>
    <source>
        <strain evidence="3">cv. Matina 1-6</strain>
    </source>
</reference>
<dbReference type="EMBL" id="CM001879">
    <property type="protein sequence ID" value="EOX94371.1"/>
    <property type="molecule type" value="Genomic_DNA"/>
</dbReference>
<organism evidence="2 3">
    <name type="scientific">Theobroma cacao</name>
    <name type="common">Cacao</name>
    <name type="synonym">Cocoa</name>
    <dbReference type="NCBI Taxonomy" id="3641"/>
    <lineage>
        <taxon>Eukaryota</taxon>
        <taxon>Viridiplantae</taxon>
        <taxon>Streptophyta</taxon>
        <taxon>Embryophyta</taxon>
        <taxon>Tracheophyta</taxon>
        <taxon>Spermatophyta</taxon>
        <taxon>Magnoliopsida</taxon>
        <taxon>eudicotyledons</taxon>
        <taxon>Gunneridae</taxon>
        <taxon>Pentapetalae</taxon>
        <taxon>rosids</taxon>
        <taxon>malvids</taxon>
        <taxon>Malvales</taxon>
        <taxon>Malvaceae</taxon>
        <taxon>Byttnerioideae</taxon>
        <taxon>Theobroma</taxon>
    </lineage>
</organism>
<dbReference type="Pfam" id="PF17921">
    <property type="entry name" value="Integrase_H2C2"/>
    <property type="match status" value="1"/>
</dbReference>
<accession>A0A061DQI4</accession>
<evidence type="ECO:0000313" key="3">
    <source>
        <dbReference type="Proteomes" id="UP000026915"/>
    </source>
</evidence>
<keyword evidence="3" id="KW-1185">Reference proteome</keyword>
<sequence>MEEMHSSTHEGYHKTLQRAESVVFYWPGMRRTICEYIRAYDTCQSKAWVLYSTGGIEFYCQLSWVT</sequence>
<dbReference type="InterPro" id="IPR041588">
    <property type="entry name" value="Integrase_H2C2"/>
</dbReference>
<evidence type="ECO:0000259" key="1">
    <source>
        <dbReference type="Pfam" id="PF17921"/>
    </source>
</evidence>
<dbReference type="AlphaFoldDB" id="A0A061DQI4"/>
<name>A0A061DQI4_THECC</name>
<protein>
    <recommendedName>
        <fullName evidence="1">Integrase zinc-binding domain-containing protein</fullName>
    </recommendedName>
</protein>
<feature type="domain" description="Integrase zinc-binding" evidence="1">
    <location>
        <begin position="1"/>
        <end position="45"/>
    </location>
</feature>
<dbReference type="Gramene" id="EOX94371">
    <property type="protein sequence ID" value="EOX94371"/>
    <property type="gene ID" value="TCM_003958"/>
</dbReference>
<proteinExistence type="predicted"/>